<organism evidence="3 4">
    <name type="scientific">Streptomyces millisiae</name>
    <dbReference type="NCBI Taxonomy" id="3075542"/>
    <lineage>
        <taxon>Bacteria</taxon>
        <taxon>Bacillati</taxon>
        <taxon>Actinomycetota</taxon>
        <taxon>Actinomycetes</taxon>
        <taxon>Kitasatosporales</taxon>
        <taxon>Streptomycetaceae</taxon>
        <taxon>Streptomyces</taxon>
    </lineage>
</organism>
<dbReference type="InterPro" id="IPR015421">
    <property type="entry name" value="PyrdxlP-dep_Trfase_major"/>
</dbReference>
<evidence type="ECO:0000313" key="3">
    <source>
        <dbReference type="EMBL" id="MDT0318298.1"/>
    </source>
</evidence>
<dbReference type="RefSeq" id="WP_311596880.1">
    <property type="nucleotide sequence ID" value="NZ_JAVREM010000005.1"/>
</dbReference>
<name>A0ABU2LMJ8_9ACTN</name>
<dbReference type="Gene3D" id="3.90.1150.10">
    <property type="entry name" value="Aspartate Aminotransferase, domain 1"/>
    <property type="match status" value="1"/>
</dbReference>
<dbReference type="EMBL" id="JAVREM010000005">
    <property type="protein sequence ID" value="MDT0318298.1"/>
    <property type="molecule type" value="Genomic_DNA"/>
</dbReference>
<dbReference type="Gene3D" id="3.40.640.10">
    <property type="entry name" value="Type I PLP-dependent aspartate aminotransferase-like (Major domain)"/>
    <property type="match status" value="1"/>
</dbReference>
<dbReference type="GO" id="GO:0008483">
    <property type="term" value="F:transaminase activity"/>
    <property type="evidence" value="ECO:0007669"/>
    <property type="project" value="UniProtKB-KW"/>
</dbReference>
<dbReference type="PANTHER" id="PTHR43795:SF39">
    <property type="entry name" value="AMINOTRANSFERASE CLASS I_CLASSII DOMAIN-CONTAINING PROTEIN"/>
    <property type="match status" value="1"/>
</dbReference>
<dbReference type="CDD" id="cd00609">
    <property type="entry name" value="AAT_like"/>
    <property type="match status" value="1"/>
</dbReference>
<evidence type="ECO:0000313" key="4">
    <source>
        <dbReference type="Proteomes" id="UP001183420"/>
    </source>
</evidence>
<proteinExistence type="predicted"/>
<dbReference type="Pfam" id="PF00155">
    <property type="entry name" value="Aminotran_1_2"/>
    <property type="match status" value="1"/>
</dbReference>
<accession>A0ABU2LMJ8</accession>
<gene>
    <name evidence="3" type="ORF">RNC47_08120</name>
</gene>
<dbReference type="InterPro" id="IPR015422">
    <property type="entry name" value="PyrdxlP-dep_Trfase_small"/>
</dbReference>
<comment type="caution">
    <text evidence="3">The sequence shown here is derived from an EMBL/GenBank/DDBJ whole genome shotgun (WGS) entry which is preliminary data.</text>
</comment>
<feature type="domain" description="Aminotransferase class I/classII large" evidence="2">
    <location>
        <begin position="38"/>
        <end position="412"/>
    </location>
</feature>
<dbReference type="Proteomes" id="UP001183420">
    <property type="component" value="Unassembled WGS sequence"/>
</dbReference>
<dbReference type="SUPFAM" id="SSF53383">
    <property type="entry name" value="PLP-dependent transferases"/>
    <property type="match status" value="1"/>
</dbReference>
<evidence type="ECO:0000259" key="2">
    <source>
        <dbReference type="Pfam" id="PF00155"/>
    </source>
</evidence>
<dbReference type="PRINTS" id="PR00753">
    <property type="entry name" value="ACCSYNTHASE"/>
</dbReference>
<dbReference type="InterPro" id="IPR004839">
    <property type="entry name" value="Aminotransferase_I/II_large"/>
</dbReference>
<keyword evidence="1" id="KW-0663">Pyridoxal phosphate</keyword>
<evidence type="ECO:0000256" key="1">
    <source>
        <dbReference type="ARBA" id="ARBA00022898"/>
    </source>
</evidence>
<dbReference type="InterPro" id="IPR050478">
    <property type="entry name" value="Ethylene_sulfur-biosynth"/>
</dbReference>
<reference evidence="4" key="1">
    <citation type="submission" date="2023-07" db="EMBL/GenBank/DDBJ databases">
        <title>30 novel species of actinomycetes from the DSMZ collection.</title>
        <authorList>
            <person name="Nouioui I."/>
        </authorList>
    </citation>
    <scope>NUCLEOTIDE SEQUENCE [LARGE SCALE GENOMIC DNA]</scope>
    <source>
        <strain evidence="4">DSM 44918</strain>
    </source>
</reference>
<protein>
    <submittedName>
        <fullName evidence="3">Aminotransferase class I/II-fold pyridoxal phosphate-dependent enzyme</fullName>
    </submittedName>
</protein>
<dbReference type="InterPro" id="IPR015424">
    <property type="entry name" value="PyrdxlP-dep_Trfase"/>
</dbReference>
<keyword evidence="4" id="KW-1185">Reference proteome</keyword>
<keyword evidence="3" id="KW-0808">Transferase</keyword>
<keyword evidence="3" id="KW-0032">Aminotransferase</keyword>
<sequence length="430" mass="45488">MVSRQAGRLVKASPPIAAAHFRAEADPYHPERNPGGYVNLGTAENRLVADLLAPRLAEAPPPDAATTRYAPLHGSARLREAIAGFLSATSRATPVDPGHLVVVAGATTALDVVATALCDPGDGIVVPAPYYGAFDVDLAGRSGARLLPAPLSPADGFALAPDAVRHAVDRARRDGVPVRALALSSPSNPLGQVYPAEVLRRLLAVAAELDLDVISDELYAHSVFGPRRFVSAADAATGSPLPPERVHVVWGFAKDFALPGFKAGVLHTTAPDVLAAARELAYFAPLSTQTQELLAWLLTDDPGWVARYLAAGRRRLGASYTAATGALEHHGVPHLPAEAGFSVWLDLRAALPAGGSGSDTGHAAEQALWRELFENRRVSMLPGGMFAAPEPGWFRMCHTTEPTTVRVAVERLGGLLAARTRRRPPTRRTR</sequence>
<dbReference type="PANTHER" id="PTHR43795">
    <property type="entry name" value="BIFUNCTIONAL ASPARTATE AMINOTRANSFERASE AND GLUTAMATE/ASPARTATE-PREPHENATE AMINOTRANSFERASE-RELATED"/>
    <property type="match status" value="1"/>
</dbReference>